<keyword evidence="1" id="KW-0614">Plasmid</keyword>
<keyword evidence="2" id="KW-1185">Reference proteome</keyword>
<protein>
    <submittedName>
        <fullName evidence="1">Uncharacterized protein</fullName>
    </submittedName>
</protein>
<proteinExistence type="predicted"/>
<dbReference type="AlphaFoldDB" id="A0A0A7G0C6"/>
<evidence type="ECO:0000313" key="1">
    <source>
        <dbReference type="EMBL" id="AIY85309.1"/>
    </source>
</evidence>
<reference evidence="1 2" key="1">
    <citation type="journal article" date="2015" name="Infect. Genet. Evol.">
        <title>Genomic sequences of six botulinum neurotoxin-producing strains representing three clostridial species illustrate the mobility and diversity of botulinum neurotoxin genes.</title>
        <authorList>
            <person name="Smith T.J."/>
            <person name="Hill K.K."/>
            <person name="Xie G."/>
            <person name="Foley B.T."/>
            <person name="Williamson C.H."/>
            <person name="Foster J.T."/>
            <person name="Johnson S.L."/>
            <person name="Chertkov O."/>
            <person name="Teshima H."/>
            <person name="Gibbons H.S."/>
            <person name="Johnsky L.A."/>
            <person name="Karavis M.A."/>
            <person name="Smith L.A."/>
        </authorList>
    </citation>
    <scope>NUCLEOTIDE SEQUENCE [LARGE SCALE GENOMIC DNA]</scope>
    <source>
        <strain evidence="1">Sullivan</strain>
        <plasmid evidence="2">Plasmid pCBJ</plasmid>
    </source>
</reference>
<accession>A0A0A7G0C6</accession>
<organism evidence="1 2">
    <name type="scientific">Clostridium baratii str. Sullivan</name>
    <dbReference type="NCBI Taxonomy" id="1415775"/>
    <lineage>
        <taxon>Bacteria</taxon>
        <taxon>Bacillati</taxon>
        <taxon>Bacillota</taxon>
        <taxon>Clostridia</taxon>
        <taxon>Eubacteriales</taxon>
        <taxon>Clostridiaceae</taxon>
        <taxon>Clostridium</taxon>
    </lineage>
</organism>
<dbReference type="KEGG" id="cbv:U729_3123"/>
<sequence length="63" mass="7571">MVKLSDLDKRICDCVDGAENTETFREFIKSSEEYFCLTPYEPALKDEYELNNYINFLDYLWTK</sequence>
<name>A0A0A7G0C6_9CLOT</name>
<dbReference type="HOGENOM" id="CLU_203245_0_0_9"/>
<dbReference type="RefSeq" id="WP_040113608.1">
    <property type="nucleotide sequence ID" value="NZ_CP006906.1"/>
</dbReference>
<dbReference type="EMBL" id="CP006906">
    <property type="protein sequence ID" value="AIY85309.1"/>
    <property type="molecule type" value="Genomic_DNA"/>
</dbReference>
<evidence type="ECO:0000313" key="2">
    <source>
        <dbReference type="Proteomes" id="UP000030635"/>
    </source>
</evidence>
<dbReference type="Proteomes" id="UP000030635">
    <property type="component" value="Plasmid pCBJ"/>
</dbReference>
<geneLocation type="plasmid" evidence="1 2">
    <name>pCBJ</name>
</geneLocation>
<dbReference type="OrthoDB" id="2941493at2"/>
<gene>
    <name evidence="1" type="ORF">U729_3123</name>
</gene>
<dbReference type="eggNOG" id="ENOG50325CQ">
    <property type="taxonomic scope" value="Bacteria"/>
</dbReference>